<dbReference type="InterPro" id="IPR023959">
    <property type="entry name" value="LpqB"/>
</dbReference>
<keyword evidence="2" id="KW-0732">Signal</keyword>
<sequence>MLLVLMTGCLIASGCANLPDSSAPQALGTIDRAPTSAGPPPPTLGRDPDLLLRDFLQATADPTGNHQTARQYLTPDAASAWDDHADTVIVEKPDTLRESRTADAATYVVRAHKIGQLAPDGSYHAADGTVETRIDMAKVGSEWRIAVLEPGVVIERTAFAKSYRRYTLYFPNLAGTTVVPDLRWVAAPKEQLAGRLVAMLQQGPPPALAPAVRNMLAPPISLKGTVTKANGDPTEVGVGLGGIQLDFTGASTLDPHSKELLAAEVVLTLAGAEVLGPYLLLADGKPLDERYAVTGWSVSDVNSLSSATGEHSRVGLHALRDGGLVSVDDNGSITPAPGYFGSSHNLQSVALSQDGQLVAAVADSGRPAPEPAHTLLVGSYDGTFFPVAQGNTITRPSWTFDGGSAWAVIDGEHVIRAVHDHTTGNVSVQDVDATAIVDAPQVGSVQASRAPITELRVSHSGARAALIAGGRVYIAVVVVRPDGTYALTAPEPVAVGLSTNAVSLDWITADTIILTREGSVDPVQTYSIDGSDWTVEPSQNLTPPLRVVSATPDVQYVADSRAVLQLQSSEPSSDRFWREVPGLTGPSVSPVLPG</sequence>
<gene>
    <name evidence="6 9" type="primary">lpqB</name>
    <name evidence="9" type="ORF">EBN03_02055</name>
</gene>
<dbReference type="SMART" id="SM00909">
    <property type="entry name" value="Germane"/>
    <property type="match status" value="1"/>
</dbReference>
<keyword evidence="3" id="KW-0472">Membrane</keyword>
<protein>
    <recommendedName>
        <fullName evidence="6">Lipoprotein LpqB</fullName>
    </recommendedName>
</protein>
<dbReference type="EMBL" id="RFFH01000001">
    <property type="protein sequence ID" value="RMI35767.1"/>
    <property type="molecule type" value="Genomic_DNA"/>
</dbReference>
<evidence type="ECO:0000256" key="6">
    <source>
        <dbReference type="HAMAP-Rule" id="MF_01373"/>
    </source>
</evidence>
<comment type="similarity">
    <text evidence="6">Belongs to the LpqB lipoprotein family.</text>
</comment>
<organism evidence="9 10">
    <name type="scientific">Nocardia stercoris</name>
    <dbReference type="NCBI Taxonomy" id="2483361"/>
    <lineage>
        <taxon>Bacteria</taxon>
        <taxon>Bacillati</taxon>
        <taxon>Actinomycetota</taxon>
        <taxon>Actinomycetes</taxon>
        <taxon>Mycobacteriales</taxon>
        <taxon>Nocardiaceae</taxon>
        <taxon>Nocardia</taxon>
    </lineage>
</organism>
<evidence type="ECO:0000256" key="2">
    <source>
        <dbReference type="ARBA" id="ARBA00022729"/>
    </source>
</evidence>
<dbReference type="Pfam" id="PF10646">
    <property type="entry name" value="Germane"/>
    <property type="match status" value="1"/>
</dbReference>
<dbReference type="HAMAP" id="MF_01373">
    <property type="entry name" value="LpqB_lipoprot"/>
    <property type="match status" value="1"/>
</dbReference>
<dbReference type="RefSeq" id="WP_122186738.1">
    <property type="nucleotide sequence ID" value="NZ_RFFH01000001.1"/>
</dbReference>
<accession>A0A3M2LDZ3</accession>
<feature type="region of interest" description="Disordered" evidence="7">
    <location>
        <begin position="26"/>
        <end position="45"/>
    </location>
</feature>
<evidence type="ECO:0000256" key="4">
    <source>
        <dbReference type="ARBA" id="ARBA00023139"/>
    </source>
</evidence>
<comment type="subcellular location">
    <subcellularLocation>
        <location evidence="6">Cell membrane</location>
        <topology evidence="6">Lipid-anchor</topology>
    </subcellularLocation>
</comment>
<dbReference type="NCBIfam" id="NF010141">
    <property type="entry name" value="PRK13616.1"/>
    <property type="match status" value="1"/>
</dbReference>
<keyword evidence="1" id="KW-1003">Cell membrane</keyword>
<dbReference type="InterPro" id="IPR059026">
    <property type="entry name" value="LpqB_N"/>
</dbReference>
<evidence type="ECO:0000256" key="5">
    <source>
        <dbReference type="ARBA" id="ARBA00023288"/>
    </source>
</evidence>
<dbReference type="OrthoDB" id="3226781at2"/>
<feature type="domain" description="GerMN" evidence="8">
    <location>
        <begin position="193"/>
        <end position="291"/>
    </location>
</feature>
<dbReference type="Proteomes" id="UP000279275">
    <property type="component" value="Unassembled WGS sequence"/>
</dbReference>
<dbReference type="InterPro" id="IPR018910">
    <property type="entry name" value="LpqB_C"/>
</dbReference>
<keyword evidence="5" id="KW-0449">Lipoprotein</keyword>
<evidence type="ECO:0000256" key="7">
    <source>
        <dbReference type="SAM" id="MobiDB-lite"/>
    </source>
</evidence>
<dbReference type="Pfam" id="PF10647">
    <property type="entry name" value="Gmad1"/>
    <property type="match status" value="1"/>
</dbReference>
<dbReference type="InterPro" id="IPR019606">
    <property type="entry name" value="GerMN"/>
</dbReference>
<name>A0A3M2LDZ3_9NOCA</name>
<keyword evidence="4" id="KW-0564">Palmitate</keyword>
<evidence type="ECO:0000256" key="3">
    <source>
        <dbReference type="ARBA" id="ARBA00023136"/>
    </source>
</evidence>
<reference evidence="9 10" key="1">
    <citation type="submission" date="2018-10" db="EMBL/GenBank/DDBJ databases">
        <title>Isolation from cow dung.</title>
        <authorList>
            <person name="Ling L."/>
        </authorList>
    </citation>
    <scope>NUCLEOTIDE SEQUENCE [LARGE SCALE GENOMIC DNA]</scope>
    <source>
        <strain evidence="9 10">NEAU-LL90</strain>
    </source>
</reference>
<keyword evidence="10" id="KW-1185">Reference proteome</keyword>
<evidence type="ECO:0000313" key="9">
    <source>
        <dbReference type="EMBL" id="RMI35767.1"/>
    </source>
</evidence>
<dbReference type="Pfam" id="PF25976">
    <property type="entry name" value="LpqB_N"/>
    <property type="match status" value="1"/>
</dbReference>
<dbReference type="AlphaFoldDB" id="A0A3M2LDZ3"/>
<evidence type="ECO:0000256" key="1">
    <source>
        <dbReference type="ARBA" id="ARBA00022475"/>
    </source>
</evidence>
<dbReference type="GO" id="GO:0005886">
    <property type="term" value="C:plasma membrane"/>
    <property type="evidence" value="ECO:0007669"/>
    <property type="project" value="UniProtKB-SubCell"/>
</dbReference>
<evidence type="ECO:0000313" key="10">
    <source>
        <dbReference type="Proteomes" id="UP000279275"/>
    </source>
</evidence>
<proteinExistence type="inferred from homology"/>
<comment type="caution">
    <text evidence="9">The sequence shown here is derived from an EMBL/GenBank/DDBJ whole genome shotgun (WGS) entry which is preliminary data.</text>
</comment>
<evidence type="ECO:0000259" key="8">
    <source>
        <dbReference type="SMART" id="SM00909"/>
    </source>
</evidence>